<protein>
    <recommendedName>
        <fullName evidence="3">2-oxo-4-hydroxy-4-carboxy-5-ureidoimidazoline decarboxylase</fullName>
        <ecNumber evidence="3">4.1.1.97</ecNumber>
    </recommendedName>
</protein>
<dbReference type="PANTHER" id="PTHR43466:SF1">
    <property type="entry name" value="2-OXO-4-HYDROXY-4-CARBOXY-5-UREIDOIMIDAZOLINE DECARBOXYLASE-RELATED"/>
    <property type="match status" value="1"/>
</dbReference>
<organism evidence="8 9">
    <name type="scientific">Flexivirga oryzae</name>
    <dbReference type="NCBI Taxonomy" id="1794944"/>
    <lineage>
        <taxon>Bacteria</taxon>
        <taxon>Bacillati</taxon>
        <taxon>Actinomycetota</taxon>
        <taxon>Actinomycetes</taxon>
        <taxon>Micrococcales</taxon>
        <taxon>Dermacoccaceae</taxon>
        <taxon>Flexivirga</taxon>
    </lineage>
</organism>
<dbReference type="RefSeq" id="WP_183319471.1">
    <property type="nucleotide sequence ID" value="NZ_JACHVQ010000001.1"/>
</dbReference>
<dbReference type="AlphaFoldDB" id="A0A839N0D6"/>
<evidence type="ECO:0000256" key="3">
    <source>
        <dbReference type="ARBA" id="ARBA00012257"/>
    </source>
</evidence>
<dbReference type="NCBIfam" id="TIGR03180">
    <property type="entry name" value="UraD_2"/>
    <property type="match status" value="1"/>
</dbReference>
<dbReference type="GO" id="GO:0006144">
    <property type="term" value="P:purine nucleobase metabolic process"/>
    <property type="evidence" value="ECO:0007669"/>
    <property type="project" value="UniProtKB-KW"/>
</dbReference>
<comment type="caution">
    <text evidence="8">The sequence shown here is derived from an EMBL/GenBank/DDBJ whole genome shotgun (WGS) entry which is preliminary data.</text>
</comment>
<proteinExistence type="predicted"/>
<evidence type="ECO:0000256" key="5">
    <source>
        <dbReference type="ARBA" id="ARBA00022793"/>
    </source>
</evidence>
<dbReference type="Proteomes" id="UP000559182">
    <property type="component" value="Unassembled WGS sequence"/>
</dbReference>
<feature type="domain" description="Oxo-4-hydroxy-4-carboxy-5-ureidoimidazoline decarboxylase" evidence="7">
    <location>
        <begin position="16"/>
        <end position="169"/>
    </location>
</feature>
<gene>
    <name evidence="8" type="ORF">FHU39_001152</name>
</gene>
<dbReference type="SUPFAM" id="SSF158694">
    <property type="entry name" value="UraD-Like"/>
    <property type="match status" value="1"/>
</dbReference>
<keyword evidence="4" id="KW-0659">Purine metabolism</keyword>
<evidence type="ECO:0000256" key="1">
    <source>
        <dbReference type="ARBA" id="ARBA00001163"/>
    </source>
</evidence>
<dbReference type="PANTHER" id="PTHR43466">
    <property type="entry name" value="2-OXO-4-HYDROXY-4-CARBOXY-5-UREIDOIMIDAZOLINE DECARBOXYLASE-RELATED"/>
    <property type="match status" value="1"/>
</dbReference>
<dbReference type="Gene3D" id="1.10.3330.10">
    <property type="entry name" value="Oxo-4-hydroxy-4-carboxy-5-ureidoimidazoline decarboxylase"/>
    <property type="match status" value="1"/>
</dbReference>
<evidence type="ECO:0000259" key="7">
    <source>
        <dbReference type="Pfam" id="PF09349"/>
    </source>
</evidence>
<dbReference type="GO" id="GO:0019628">
    <property type="term" value="P:urate catabolic process"/>
    <property type="evidence" value="ECO:0007669"/>
    <property type="project" value="TreeGrafter"/>
</dbReference>
<dbReference type="InterPro" id="IPR036778">
    <property type="entry name" value="OHCU_decarboxylase_sf"/>
</dbReference>
<dbReference type="GO" id="GO:0051997">
    <property type="term" value="F:2-oxo-4-hydroxy-4-carboxy-5-ureidoimidazoline decarboxylase activity"/>
    <property type="evidence" value="ECO:0007669"/>
    <property type="project" value="UniProtKB-EC"/>
</dbReference>
<accession>A0A839N0D6</accession>
<dbReference type="EC" id="4.1.1.97" evidence="3"/>
<keyword evidence="6 8" id="KW-0456">Lyase</keyword>
<dbReference type="Pfam" id="PF09349">
    <property type="entry name" value="OHCU_decarbox"/>
    <property type="match status" value="1"/>
</dbReference>
<keyword evidence="9" id="KW-1185">Reference proteome</keyword>
<dbReference type="EMBL" id="JACHVQ010000001">
    <property type="protein sequence ID" value="MBB2891168.1"/>
    <property type="molecule type" value="Genomic_DNA"/>
</dbReference>
<evidence type="ECO:0000313" key="8">
    <source>
        <dbReference type="EMBL" id="MBB2891168.1"/>
    </source>
</evidence>
<dbReference type="NCBIfam" id="NF010372">
    <property type="entry name" value="PRK13798.1"/>
    <property type="match status" value="1"/>
</dbReference>
<dbReference type="InterPro" id="IPR017595">
    <property type="entry name" value="OHCU_decarboxylase-2"/>
</dbReference>
<evidence type="ECO:0000256" key="2">
    <source>
        <dbReference type="ARBA" id="ARBA00004754"/>
    </source>
</evidence>
<comment type="pathway">
    <text evidence="2">Purine metabolism; urate degradation; (S)-allantoin from urate: step 3/3.</text>
</comment>
<evidence type="ECO:0000256" key="6">
    <source>
        <dbReference type="ARBA" id="ARBA00023239"/>
    </source>
</evidence>
<sequence length="174" mass="19030">MRNTTSTQRNTLEGFNTASDDDAFRTLLPLCSADRWARAVAAGRPYADLGALLEASDRVFGELEVADLDAALAGHPRIGDRVGGDDEAARLSRSEQSAMQSADQQVADQILAGNAAYEQRFDRVFLIRAAGRAPEEILAELQRRLGNDPATEVAEVREQLRQITRLRLEATFSA</sequence>
<evidence type="ECO:0000256" key="4">
    <source>
        <dbReference type="ARBA" id="ARBA00022631"/>
    </source>
</evidence>
<keyword evidence="5" id="KW-0210">Decarboxylase</keyword>
<dbReference type="InterPro" id="IPR018020">
    <property type="entry name" value="OHCU_decarboxylase"/>
</dbReference>
<name>A0A839N0D6_9MICO</name>
<comment type="catalytic activity">
    <reaction evidence="1">
        <text>5-hydroxy-2-oxo-4-ureido-2,5-dihydro-1H-imidazole-5-carboxylate + H(+) = (S)-allantoin + CO2</text>
        <dbReference type="Rhea" id="RHEA:26301"/>
        <dbReference type="ChEBI" id="CHEBI:15378"/>
        <dbReference type="ChEBI" id="CHEBI:15678"/>
        <dbReference type="ChEBI" id="CHEBI:16526"/>
        <dbReference type="ChEBI" id="CHEBI:58639"/>
        <dbReference type="EC" id="4.1.1.97"/>
    </reaction>
</comment>
<reference evidence="8 9" key="1">
    <citation type="submission" date="2020-08" db="EMBL/GenBank/DDBJ databases">
        <title>Sequencing the genomes of 1000 actinobacteria strains.</title>
        <authorList>
            <person name="Klenk H.-P."/>
        </authorList>
    </citation>
    <scope>NUCLEOTIDE SEQUENCE [LARGE SCALE GENOMIC DNA]</scope>
    <source>
        <strain evidence="8 9">DSM 105369</strain>
    </source>
</reference>
<evidence type="ECO:0000313" key="9">
    <source>
        <dbReference type="Proteomes" id="UP000559182"/>
    </source>
</evidence>